<evidence type="ECO:0000256" key="2">
    <source>
        <dbReference type="ARBA" id="ARBA00022475"/>
    </source>
</evidence>
<name>A0A395XLT1_9FIRM</name>
<evidence type="ECO:0000256" key="6">
    <source>
        <dbReference type="ARBA" id="ARBA00023136"/>
    </source>
</evidence>
<sequence length="445" mass="51361">MRQAVIIFTRVPEAGRTKTRMMPHLTPKQCELLHTCFLEDIRKECETCSADVFVYYTLEKNINEPIIKSIFGKQTGYFAQTGEGLGERMYNALAEVFEKGYEKCVLIGTDVPEVQSTYLENAFEVLSEKDVVFGQTVDGGYYLVGMKKPLKEAFGLSEYGHGTVFEETVKVLEKAGLTVGYVEILEDMDTPEDLRGYRARMRDCERLKQSETGKYLAKIAKISIIIPVYNEEKTIEKLQEQLEDLKDKCEILFVDGGSTDRTLELIRQEYTVIQGFKGRAVQMNEGAKRSTGDILLFLHCDSELPERPLAEIRRVMKDHAAGCFGIAFHSRNFFMWTCKVISNHRIKDRKVMFGDQGIFVDRDLFFEAGMFPELPIMEDYQFSLNLKEMGVKLGMAKRRIYTSDRRFPKGTISKLKVMWKMNRLRKMHRDGVDIHLISQMYKDIR</sequence>
<keyword evidence="4" id="KW-0808">Transferase</keyword>
<dbReference type="AlphaFoldDB" id="A0A395XLT1"/>
<dbReference type="Proteomes" id="UP000284962">
    <property type="component" value="Unassembled WGS sequence"/>
</dbReference>
<dbReference type="SUPFAM" id="SSF53448">
    <property type="entry name" value="Nucleotide-diphospho-sugar transferases"/>
    <property type="match status" value="2"/>
</dbReference>
<dbReference type="PANTHER" id="PTHR43646">
    <property type="entry name" value="GLYCOSYLTRANSFERASE"/>
    <property type="match status" value="1"/>
</dbReference>
<dbReference type="GO" id="GO:0016117">
    <property type="term" value="P:carotenoid biosynthetic process"/>
    <property type="evidence" value="ECO:0007669"/>
    <property type="project" value="UniProtKB-KW"/>
</dbReference>
<evidence type="ECO:0000313" key="13">
    <source>
        <dbReference type="EMBL" id="RGW51885.1"/>
    </source>
</evidence>
<evidence type="ECO:0000256" key="7">
    <source>
        <dbReference type="ARBA" id="ARBA00037281"/>
    </source>
</evidence>
<organism evidence="13 15">
    <name type="scientific">Dorea formicigenerans</name>
    <dbReference type="NCBI Taxonomy" id="39486"/>
    <lineage>
        <taxon>Bacteria</taxon>
        <taxon>Bacillati</taxon>
        <taxon>Bacillota</taxon>
        <taxon>Clostridia</taxon>
        <taxon>Lachnospirales</taxon>
        <taxon>Lachnospiraceae</taxon>
        <taxon>Dorea</taxon>
    </lineage>
</organism>
<dbReference type="Gene3D" id="3.90.550.10">
    <property type="entry name" value="Spore Coat Polysaccharide Biosynthesis Protein SpsA, Chain A"/>
    <property type="match status" value="1"/>
</dbReference>
<gene>
    <name evidence="14" type="ORF">DW957_01185</name>
    <name evidence="13" type="ORF">DWV67_10840</name>
</gene>
<feature type="domain" description="Glycosyltransferase 2-like" evidence="12">
    <location>
        <begin position="223"/>
        <end position="332"/>
    </location>
</feature>
<dbReference type="GO" id="GO:0005886">
    <property type="term" value="C:plasma membrane"/>
    <property type="evidence" value="ECO:0007669"/>
    <property type="project" value="UniProtKB-SubCell"/>
</dbReference>
<comment type="similarity">
    <text evidence="9">Belongs to the glycosyltransferase 2 family. CrtQ subfamily.</text>
</comment>
<dbReference type="PANTHER" id="PTHR43646:SF2">
    <property type="entry name" value="GLYCOSYLTRANSFERASE 2-LIKE DOMAIN-CONTAINING PROTEIN"/>
    <property type="match status" value="1"/>
</dbReference>
<dbReference type="NCBIfam" id="TIGR04283">
    <property type="entry name" value="glyco_like_mftF"/>
    <property type="match status" value="1"/>
</dbReference>
<dbReference type="Proteomes" id="UP000266376">
    <property type="component" value="Unassembled WGS sequence"/>
</dbReference>
<evidence type="ECO:0000256" key="8">
    <source>
        <dbReference type="ARBA" id="ARBA00037904"/>
    </source>
</evidence>
<dbReference type="EMBL" id="QSAJ01000026">
    <property type="protein sequence ID" value="RGW51885.1"/>
    <property type="molecule type" value="Genomic_DNA"/>
</dbReference>
<evidence type="ECO:0000256" key="1">
    <source>
        <dbReference type="ARBA" id="ARBA00004236"/>
    </source>
</evidence>
<dbReference type="RefSeq" id="WP_119196283.1">
    <property type="nucleotide sequence ID" value="NZ_JAAIOE010000001.1"/>
</dbReference>
<comment type="pathway">
    <text evidence="8">Carotenoid biosynthesis; staphyloxanthin biosynthesis; staphyloxanthin from farnesyl diphosphate: step 4/5.</text>
</comment>
<evidence type="ECO:0000256" key="10">
    <source>
        <dbReference type="ARBA" id="ARBA00040345"/>
    </source>
</evidence>
<evidence type="ECO:0000256" key="3">
    <source>
        <dbReference type="ARBA" id="ARBA00022676"/>
    </source>
</evidence>
<dbReference type="Pfam" id="PF09837">
    <property type="entry name" value="DUF2064"/>
    <property type="match status" value="1"/>
</dbReference>
<evidence type="ECO:0000313" key="14">
    <source>
        <dbReference type="EMBL" id="RHA02280.1"/>
    </source>
</evidence>
<dbReference type="GO" id="GO:0016757">
    <property type="term" value="F:glycosyltransferase activity"/>
    <property type="evidence" value="ECO:0007669"/>
    <property type="project" value="UniProtKB-KW"/>
</dbReference>
<keyword evidence="11" id="KW-0175">Coiled coil</keyword>
<comment type="function">
    <text evidence="7">Catalyzes the glycosylation of 4,4'-diaponeurosporenoate, i.e. the esterification of glucose at the C1'' position with the carboxyl group of 4,4'-diaponeurosporenic acid, to form glycosyl-4,4'-diaponeurosporenoate. This is a step in the biosynthesis of staphyloxanthin, an orange pigment present in most staphylococci strains.</text>
</comment>
<keyword evidence="6" id="KW-0472">Membrane</keyword>
<evidence type="ECO:0000256" key="5">
    <source>
        <dbReference type="ARBA" id="ARBA00022746"/>
    </source>
</evidence>
<keyword evidence="3" id="KW-0328">Glycosyltransferase</keyword>
<dbReference type="EMBL" id="QSEW01000001">
    <property type="protein sequence ID" value="RHA02280.1"/>
    <property type="molecule type" value="Genomic_DNA"/>
</dbReference>
<feature type="coiled-coil region" evidence="11">
    <location>
        <begin position="228"/>
        <end position="255"/>
    </location>
</feature>
<dbReference type="NCBIfam" id="TIGR04282">
    <property type="entry name" value="glyco_like_cofC"/>
    <property type="match status" value="1"/>
</dbReference>
<evidence type="ECO:0000313" key="16">
    <source>
        <dbReference type="Proteomes" id="UP000284962"/>
    </source>
</evidence>
<protein>
    <recommendedName>
        <fullName evidence="10">4,4'-diaponeurosporenoate glycosyltransferase</fullName>
    </recommendedName>
</protein>
<dbReference type="InterPro" id="IPR029044">
    <property type="entry name" value="Nucleotide-diphossugar_trans"/>
</dbReference>
<keyword evidence="5" id="KW-0125">Carotenoid biosynthesis</keyword>
<evidence type="ECO:0000256" key="9">
    <source>
        <dbReference type="ARBA" id="ARBA00038120"/>
    </source>
</evidence>
<evidence type="ECO:0000259" key="12">
    <source>
        <dbReference type="Pfam" id="PF00535"/>
    </source>
</evidence>
<comment type="caution">
    <text evidence="13">The sequence shown here is derived from an EMBL/GenBank/DDBJ whole genome shotgun (WGS) entry which is preliminary data.</text>
</comment>
<dbReference type="InterPro" id="IPR001173">
    <property type="entry name" value="Glyco_trans_2-like"/>
</dbReference>
<accession>A0A395XLT1</accession>
<dbReference type="InterPro" id="IPR018641">
    <property type="entry name" value="Trfase_1_rSAM/seldom-assoc"/>
</dbReference>
<keyword evidence="2" id="KW-1003">Cell membrane</keyword>
<dbReference type="Pfam" id="PF00535">
    <property type="entry name" value="Glycos_transf_2"/>
    <property type="match status" value="1"/>
</dbReference>
<comment type="subcellular location">
    <subcellularLocation>
        <location evidence="1">Cell membrane</location>
    </subcellularLocation>
</comment>
<evidence type="ECO:0000256" key="4">
    <source>
        <dbReference type="ARBA" id="ARBA00022679"/>
    </source>
</evidence>
<dbReference type="InterPro" id="IPR026461">
    <property type="entry name" value="Trfase_2_rSAM/seldom_assoc"/>
</dbReference>
<reference evidence="15 16" key="1">
    <citation type="submission" date="2018-08" db="EMBL/GenBank/DDBJ databases">
        <title>A genome reference for cultivated species of the human gut microbiota.</title>
        <authorList>
            <person name="Zou Y."/>
            <person name="Xue W."/>
            <person name="Luo G."/>
        </authorList>
    </citation>
    <scope>NUCLEOTIDE SEQUENCE [LARGE SCALE GENOMIC DNA]</scope>
    <source>
        <strain evidence="13 15">AF12-11</strain>
        <strain evidence="14 16">AM46-16</strain>
    </source>
</reference>
<proteinExistence type="inferred from homology"/>
<evidence type="ECO:0000256" key="11">
    <source>
        <dbReference type="SAM" id="Coils"/>
    </source>
</evidence>
<evidence type="ECO:0000313" key="15">
    <source>
        <dbReference type="Proteomes" id="UP000266376"/>
    </source>
</evidence>